<gene>
    <name evidence="2" type="ORF">NLI96_g5521</name>
</gene>
<proteinExistence type="predicted"/>
<reference evidence="2" key="1">
    <citation type="submission" date="2022-07" db="EMBL/GenBank/DDBJ databases">
        <title>Genome Sequence of Physisporinus lineatus.</title>
        <authorList>
            <person name="Buettner E."/>
        </authorList>
    </citation>
    <scope>NUCLEOTIDE SEQUENCE</scope>
    <source>
        <strain evidence="2">VT162</strain>
    </source>
</reference>
<dbReference type="AlphaFoldDB" id="A0AAD5V4Q7"/>
<feature type="compositionally biased region" description="Polar residues" evidence="1">
    <location>
        <begin position="89"/>
        <end position="102"/>
    </location>
</feature>
<evidence type="ECO:0008006" key="4">
    <source>
        <dbReference type="Google" id="ProtNLM"/>
    </source>
</evidence>
<comment type="caution">
    <text evidence="2">The sequence shown here is derived from an EMBL/GenBank/DDBJ whole genome shotgun (WGS) entry which is preliminary data.</text>
</comment>
<keyword evidence="3" id="KW-1185">Reference proteome</keyword>
<dbReference type="EMBL" id="JANAWD010000182">
    <property type="protein sequence ID" value="KAJ3484626.1"/>
    <property type="molecule type" value="Genomic_DNA"/>
</dbReference>
<protein>
    <recommendedName>
        <fullName evidence="4">EF-hand domain-containing protein</fullName>
    </recommendedName>
</protein>
<feature type="region of interest" description="Disordered" evidence="1">
    <location>
        <begin position="24"/>
        <end position="126"/>
    </location>
</feature>
<feature type="compositionally biased region" description="Low complexity" evidence="1">
    <location>
        <begin position="109"/>
        <end position="120"/>
    </location>
</feature>
<evidence type="ECO:0000256" key="1">
    <source>
        <dbReference type="SAM" id="MobiDB-lite"/>
    </source>
</evidence>
<organism evidence="2 3">
    <name type="scientific">Meripilus lineatus</name>
    <dbReference type="NCBI Taxonomy" id="2056292"/>
    <lineage>
        <taxon>Eukaryota</taxon>
        <taxon>Fungi</taxon>
        <taxon>Dikarya</taxon>
        <taxon>Basidiomycota</taxon>
        <taxon>Agaricomycotina</taxon>
        <taxon>Agaricomycetes</taxon>
        <taxon>Polyporales</taxon>
        <taxon>Meripilaceae</taxon>
        <taxon>Meripilus</taxon>
    </lineage>
</organism>
<sequence>MSTRSSKQKHKSSLLLSPFSRWFGSHRSSKRTSRALDDSFTIVDPPQADSHPQRRGRSSSLGDLRPHPAKLHGRQETFPGYMPHHDSDSVPNFSFPQVSSPAQIEDVASTPTSPIESPTSGKSHLPLDSGNSVSFFAAVDQIAANPKTRRQTIDDLLQQAGHIAEGSSDGQTGEMVEAGVATLANTVPVIMDVLDAVATIHPAIKVVVVAVQGAYKLQCARSENDKRIKVLDLQMKDMLRTFVLLADVRDPSDITRISSQVNEVARRAAKDIEGYSACTDLYLNQRLVLRVLMSPLWEQRLFQFVSDFADRRKEIADALSLCSARGISKLQQDMQMMEKRTVALMDFFKLNIPTNEAKVKSEVEKKGGRQELLTRGDNQALHEINKIANNLEGSGTGRKVRGSELTLEGLLTELRMGFEESIKQHMKILDGKINLQEPSSGGLQVKDVGKKEFMYERIADPDLSIIWKEMNPKRLGDSIGDLTPMTDEWALPYIDIKWLQPIVESFDEDGSGYVTIAEINNFTQSRPTELGWSLRQWIAYWAIGWRITMTRYRELAQLYMRDIYITLQSLLPINNNLGDIYFYTLWSLLSRLVVSPPAWDIPDDLIDKFDKFVKLEQDRIAANLEKLSYNIDAPNTVNMIVGSGARVEKHVFPLIYLVLKQHATLIHRGTTEVLSRDEISSACNSLASIRSAVDTRVRGLTDSWEQQRLDPQTRLESFSWGIFNNLDADSMTISEANELSYLLARPSEDYWVGYLTRSLWEKEVEDLWKKYDLSTPGPSISQPVPRHHTSLDVEAYTLPDTSVPESLQIPDDLRSLLGRWSGFSTLDSTEDTFRRKVLYTFLFREPTESEIPSSSTLTFGSSNKDHMGDPCILSGVAKMTEDGSITVDFNIKYSNVRMEYQGHKVEGRAMVVGSWKAYHDDPTFSSVSGSFSLLQVSEDVMDLLLSPRVLVWNRARLLWHLAIEFAKRQVKRRTWKALHERRMRRKQFLRLVIKASVTSYIASYQTMRPISAMFVNARFKEPV</sequence>
<evidence type="ECO:0000313" key="2">
    <source>
        <dbReference type="EMBL" id="KAJ3484626.1"/>
    </source>
</evidence>
<dbReference type="InterPro" id="IPR018247">
    <property type="entry name" value="EF_Hand_1_Ca_BS"/>
</dbReference>
<accession>A0AAD5V4Q7</accession>
<evidence type="ECO:0000313" key="3">
    <source>
        <dbReference type="Proteomes" id="UP001212997"/>
    </source>
</evidence>
<dbReference type="Proteomes" id="UP001212997">
    <property type="component" value="Unassembled WGS sequence"/>
</dbReference>
<name>A0AAD5V4Q7_9APHY</name>
<dbReference type="PROSITE" id="PS00018">
    <property type="entry name" value="EF_HAND_1"/>
    <property type="match status" value="1"/>
</dbReference>